<reference evidence="4" key="2">
    <citation type="submission" date="2020-09" db="EMBL/GenBank/DDBJ databases">
        <authorList>
            <person name="Sun Q."/>
            <person name="Zhou Y."/>
        </authorList>
    </citation>
    <scope>NUCLEOTIDE SEQUENCE</scope>
    <source>
        <strain evidence="4">CGMCC 1.15447</strain>
    </source>
</reference>
<feature type="domain" description="Bacterial Ig-like" evidence="2">
    <location>
        <begin position="632"/>
        <end position="716"/>
    </location>
</feature>
<keyword evidence="1" id="KW-0472">Membrane</keyword>
<dbReference type="InterPro" id="IPR013783">
    <property type="entry name" value="Ig-like_fold"/>
</dbReference>
<accession>A0A916S1Q2</accession>
<sequence>MNGTLTVGQATLTVTAANASRAYGAANPAFTGTETGAINGDTFTVGGSTTATTSSPAGTYAIVPTVTGANLSNYTVVYVNGTLTVGQATPTITWTAPAPITYGTTLSTTQLDATASVPGNFTYSPALGTTPAAGLDTLTATFTPTDTTNYATTTATVQLTVNKGTPTITWAAPAPITYGTALGATQLNATANVPGSFTYSPATGSVPAAGTDTLSVSFTPTDTSNYTTATATVDIVVNKATPTITWANPAAITYGTALSSVQMDATATPSGGTFVYSPAAGTVLPAGTNTLSVIYTPADTSNYTTATASAQIVVNTATLSVTAADATRSYGTANPAFTGTYTGVVNGDTFTVSGSTAATQSSPAGTYAIVPSVTGADLADYTVVYVNGTLTITKVVPTISWPTPSPITYGTALSSTQLDATGSVPGTFVYNPAASTVLTTGSNTLTATFTPTDTTDYTTQTASVNLTVIAATPVINWNNPAPIVYGTALSSTQLNATSSTTGAFTYTPAAGTVLSVGTQPLNVTLTPTDTTNYTTATKTVTVDVTQASLVVTANNATKVYGTANPTFTGTITGAQNGDTFTEAFSTTATTLSNVGTYAIVPSASGTDIADYSQTINNGTLAVTKASVISSLSLSTTDVPYEIPVTMTVTLQSATSGTPTGTVSFYDNGNLIGTSPVVGNTATFTSGGLTSPLPMGNNVISTLYSGDQNFYAQTAGSTASSGSVLVTPLDFSFVSTSPTTLHGIYGTSGTYTFHVAPIGGSYPGDVVFTVNGTNGPILAKYTFSQDKVGMYAGQADLTLTVSTRLLAPSDRHASLVGPIGSIALGLFLFPLASTKRFRRSSRKLARVISMAALVLLTLGGITSLSGCGSGYPSVDDPIVVIATSNGIQHTITINYHIDKSPQDTDAK</sequence>
<feature type="domain" description="MBG" evidence="3">
    <location>
        <begin position="549"/>
        <end position="620"/>
    </location>
</feature>
<dbReference type="Gene3D" id="2.60.40.10">
    <property type="entry name" value="Immunoglobulins"/>
    <property type="match status" value="1"/>
</dbReference>
<reference evidence="4" key="1">
    <citation type="journal article" date="2014" name="Int. J. Syst. Evol. Microbiol.">
        <title>Complete genome sequence of Corynebacterium casei LMG S-19264T (=DSM 44701T), isolated from a smear-ripened cheese.</title>
        <authorList>
            <consortium name="US DOE Joint Genome Institute (JGI-PGF)"/>
            <person name="Walter F."/>
            <person name="Albersmeier A."/>
            <person name="Kalinowski J."/>
            <person name="Ruckert C."/>
        </authorList>
    </citation>
    <scope>NUCLEOTIDE SEQUENCE</scope>
    <source>
        <strain evidence="4">CGMCC 1.15447</strain>
    </source>
</reference>
<evidence type="ECO:0008006" key="6">
    <source>
        <dbReference type="Google" id="ProtNLM"/>
    </source>
</evidence>
<dbReference type="Gene3D" id="3.30.160.710">
    <property type="match status" value="3"/>
</dbReference>
<feature type="domain" description="MBG" evidence="3">
    <location>
        <begin position="319"/>
        <end position="391"/>
    </location>
</feature>
<proteinExistence type="predicted"/>
<feature type="transmembrane region" description="Helical" evidence="1">
    <location>
        <begin position="843"/>
        <end position="863"/>
    </location>
</feature>
<protein>
    <recommendedName>
        <fullName evidence="6">Bacterial Ig-like domain-containing protein</fullName>
    </recommendedName>
</protein>
<feature type="domain" description="MBG" evidence="3">
    <location>
        <begin position="12"/>
        <end position="84"/>
    </location>
</feature>
<name>A0A916S1Q2_9BACT</name>
<keyword evidence="5" id="KW-1185">Reference proteome</keyword>
<dbReference type="EMBL" id="BMJB01000004">
    <property type="protein sequence ID" value="GGA79616.1"/>
    <property type="molecule type" value="Genomic_DNA"/>
</dbReference>
<keyword evidence="1" id="KW-0812">Transmembrane</keyword>
<dbReference type="Proteomes" id="UP000648801">
    <property type="component" value="Unassembled WGS sequence"/>
</dbReference>
<dbReference type="InterPro" id="IPR032109">
    <property type="entry name" value="Big_3_5"/>
</dbReference>
<organism evidence="4 5">
    <name type="scientific">Edaphobacter acidisoli</name>
    <dbReference type="NCBI Taxonomy" id="2040573"/>
    <lineage>
        <taxon>Bacteria</taxon>
        <taxon>Pseudomonadati</taxon>
        <taxon>Acidobacteriota</taxon>
        <taxon>Terriglobia</taxon>
        <taxon>Terriglobales</taxon>
        <taxon>Acidobacteriaceae</taxon>
        <taxon>Edaphobacter</taxon>
    </lineage>
</organism>
<keyword evidence="1" id="KW-1133">Transmembrane helix</keyword>
<dbReference type="AlphaFoldDB" id="A0A916S1Q2"/>
<evidence type="ECO:0000259" key="3">
    <source>
        <dbReference type="Pfam" id="PF18676"/>
    </source>
</evidence>
<evidence type="ECO:0000259" key="2">
    <source>
        <dbReference type="Pfam" id="PF16640"/>
    </source>
</evidence>
<evidence type="ECO:0000256" key="1">
    <source>
        <dbReference type="SAM" id="Phobius"/>
    </source>
</evidence>
<evidence type="ECO:0000313" key="4">
    <source>
        <dbReference type="EMBL" id="GGA79616.1"/>
    </source>
</evidence>
<dbReference type="InterPro" id="IPR041286">
    <property type="entry name" value="MBG_2"/>
</dbReference>
<evidence type="ECO:0000313" key="5">
    <source>
        <dbReference type="Proteomes" id="UP000648801"/>
    </source>
</evidence>
<dbReference type="Pfam" id="PF16640">
    <property type="entry name" value="Big_3_5"/>
    <property type="match status" value="1"/>
</dbReference>
<gene>
    <name evidence="4" type="ORF">GCM10011507_33530</name>
</gene>
<comment type="caution">
    <text evidence="4">The sequence shown here is derived from an EMBL/GenBank/DDBJ whole genome shotgun (WGS) entry which is preliminary data.</text>
</comment>
<feature type="transmembrane region" description="Helical" evidence="1">
    <location>
        <begin position="811"/>
        <end position="831"/>
    </location>
</feature>
<dbReference type="Pfam" id="PF18676">
    <property type="entry name" value="MBG_2"/>
    <property type="match status" value="3"/>
</dbReference>